<evidence type="ECO:0000313" key="21">
    <source>
        <dbReference type="Proteomes" id="UP000198575"/>
    </source>
</evidence>
<keyword evidence="12 18" id="KW-0548">Nucleotidyltransferase</keyword>
<comment type="similarity">
    <text evidence="5 18">Belongs to the CDS family.</text>
</comment>
<comment type="subcellular location">
    <subcellularLocation>
        <location evidence="2">Cell membrane</location>
        <topology evidence="2">Multi-pass membrane protein</topology>
    </subcellularLocation>
</comment>
<evidence type="ECO:0000256" key="1">
    <source>
        <dbReference type="ARBA" id="ARBA00001698"/>
    </source>
</evidence>
<evidence type="ECO:0000256" key="2">
    <source>
        <dbReference type="ARBA" id="ARBA00004651"/>
    </source>
</evidence>
<keyword evidence="21" id="KW-1185">Reference proteome</keyword>
<dbReference type="PANTHER" id="PTHR46382:SF1">
    <property type="entry name" value="PHOSPHATIDATE CYTIDYLYLTRANSFERASE"/>
    <property type="match status" value="1"/>
</dbReference>
<comment type="pathway">
    <text evidence="3 18">Phospholipid metabolism; CDP-diacylglycerol biosynthesis; CDP-diacylglycerol from sn-glycerol 3-phosphate: step 3/3.</text>
</comment>
<evidence type="ECO:0000256" key="9">
    <source>
        <dbReference type="ARBA" id="ARBA00022516"/>
    </source>
</evidence>
<dbReference type="GO" id="GO:0004605">
    <property type="term" value="F:phosphatidate cytidylyltransferase activity"/>
    <property type="evidence" value="ECO:0007669"/>
    <property type="project" value="UniProtKB-EC"/>
</dbReference>
<keyword evidence="13 19" id="KW-1133">Transmembrane helix</keyword>
<feature type="transmembrane region" description="Helical" evidence="19">
    <location>
        <begin position="77"/>
        <end position="98"/>
    </location>
</feature>
<gene>
    <name evidence="20" type="ORF">SAMN05216289_12525</name>
</gene>
<comment type="catalytic activity">
    <reaction evidence="1 18">
        <text>a 1,2-diacyl-sn-glycero-3-phosphate + CTP + H(+) = a CDP-1,2-diacyl-sn-glycerol + diphosphate</text>
        <dbReference type="Rhea" id="RHEA:16229"/>
        <dbReference type="ChEBI" id="CHEBI:15378"/>
        <dbReference type="ChEBI" id="CHEBI:33019"/>
        <dbReference type="ChEBI" id="CHEBI:37563"/>
        <dbReference type="ChEBI" id="CHEBI:58332"/>
        <dbReference type="ChEBI" id="CHEBI:58608"/>
        <dbReference type="EC" id="2.7.7.41"/>
    </reaction>
</comment>
<dbReference type="GO" id="GO:0016024">
    <property type="term" value="P:CDP-diacylglycerol biosynthetic process"/>
    <property type="evidence" value="ECO:0007669"/>
    <property type="project" value="UniProtKB-UniPathway"/>
</dbReference>
<evidence type="ECO:0000256" key="3">
    <source>
        <dbReference type="ARBA" id="ARBA00005119"/>
    </source>
</evidence>
<evidence type="ECO:0000256" key="11">
    <source>
        <dbReference type="ARBA" id="ARBA00022692"/>
    </source>
</evidence>
<evidence type="ECO:0000256" key="12">
    <source>
        <dbReference type="ARBA" id="ARBA00022695"/>
    </source>
</evidence>
<dbReference type="UniPathway" id="UPA00557">
    <property type="reaction ID" value="UER00614"/>
</dbReference>
<feature type="transmembrane region" description="Helical" evidence="19">
    <location>
        <begin position="51"/>
        <end position="71"/>
    </location>
</feature>
<protein>
    <recommendedName>
        <fullName evidence="7 18">Phosphatidate cytidylyltransferase</fullName>
        <ecNumber evidence="6 18">2.7.7.41</ecNumber>
    </recommendedName>
</protein>
<evidence type="ECO:0000313" key="20">
    <source>
        <dbReference type="EMBL" id="SFN48722.1"/>
    </source>
</evidence>
<evidence type="ECO:0000256" key="15">
    <source>
        <dbReference type="ARBA" id="ARBA00023136"/>
    </source>
</evidence>
<dbReference type="AlphaFoldDB" id="A0A1I4ZEN1"/>
<dbReference type="PROSITE" id="PS01315">
    <property type="entry name" value="CDS"/>
    <property type="match status" value="1"/>
</dbReference>
<dbReference type="GO" id="GO:0005886">
    <property type="term" value="C:plasma membrane"/>
    <property type="evidence" value="ECO:0007669"/>
    <property type="project" value="UniProtKB-SubCell"/>
</dbReference>
<keyword evidence="9" id="KW-0444">Lipid biosynthesis</keyword>
<feature type="transmembrane region" description="Helical" evidence="19">
    <location>
        <begin position="110"/>
        <end position="127"/>
    </location>
</feature>
<proteinExistence type="inferred from homology"/>
<feature type="transmembrane region" description="Helical" evidence="19">
    <location>
        <begin position="139"/>
        <end position="158"/>
    </location>
</feature>
<dbReference type="STRING" id="578942.SAMN05216289_12525"/>
<dbReference type="OrthoDB" id="9799199at2"/>
<dbReference type="RefSeq" id="WP_092409375.1">
    <property type="nucleotide sequence ID" value="NZ_FOVF01000025.1"/>
</dbReference>
<dbReference type="EMBL" id="FOVF01000025">
    <property type="protein sequence ID" value="SFN48722.1"/>
    <property type="molecule type" value="Genomic_DNA"/>
</dbReference>
<dbReference type="Pfam" id="PF01148">
    <property type="entry name" value="CTP_transf_1"/>
    <property type="match status" value="1"/>
</dbReference>
<evidence type="ECO:0000256" key="4">
    <source>
        <dbReference type="ARBA" id="ARBA00005189"/>
    </source>
</evidence>
<dbReference type="PANTHER" id="PTHR46382">
    <property type="entry name" value="PHOSPHATIDATE CYTIDYLYLTRANSFERASE"/>
    <property type="match status" value="1"/>
</dbReference>
<sequence>MKQRILTGLILAVIAVAFILLASGPLFAGLLALVWLLAYWEWTRLIGMPRMATRLLAVAANALLIAGLWSVRGESAWWAAIIVGLLWWLLSLLWMRHFSFAASPTLGNRLIKLAAGTLALVPAWTALVEIHEHPQLGPVWTLFALVLVWAADSFAYFAGSRFGRNKLAPRISPGKTLEGVWGALAGSGVVAAVGGWWLGERDWALALLIALGLLCVVYSVIGDLFESLMKRQANVKDSGSLFPGHGGLLDRLDGVFAAIPVFAAGKTVIDLFYPS</sequence>
<organism evidence="20 21">
    <name type="scientific">Dokdonella immobilis</name>
    <dbReference type="NCBI Taxonomy" id="578942"/>
    <lineage>
        <taxon>Bacteria</taxon>
        <taxon>Pseudomonadati</taxon>
        <taxon>Pseudomonadota</taxon>
        <taxon>Gammaproteobacteria</taxon>
        <taxon>Lysobacterales</taxon>
        <taxon>Rhodanobacteraceae</taxon>
        <taxon>Dokdonella</taxon>
    </lineage>
</organism>
<evidence type="ECO:0000256" key="7">
    <source>
        <dbReference type="ARBA" id="ARBA00019373"/>
    </source>
</evidence>
<evidence type="ECO:0000256" key="6">
    <source>
        <dbReference type="ARBA" id="ARBA00012487"/>
    </source>
</evidence>
<name>A0A1I4ZEN1_9GAMM</name>
<keyword evidence="8" id="KW-1003">Cell membrane</keyword>
<feature type="transmembrane region" description="Helical" evidence="19">
    <location>
        <begin position="203"/>
        <end position="221"/>
    </location>
</feature>
<evidence type="ECO:0000256" key="16">
    <source>
        <dbReference type="ARBA" id="ARBA00023209"/>
    </source>
</evidence>
<comment type="pathway">
    <text evidence="4">Lipid metabolism.</text>
</comment>
<dbReference type="Proteomes" id="UP000198575">
    <property type="component" value="Unassembled WGS sequence"/>
</dbReference>
<evidence type="ECO:0000256" key="14">
    <source>
        <dbReference type="ARBA" id="ARBA00023098"/>
    </source>
</evidence>
<keyword evidence="16" id="KW-0594">Phospholipid biosynthesis</keyword>
<evidence type="ECO:0000256" key="19">
    <source>
        <dbReference type="SAM" id="Phobius"/>
    </source>
</evidence>
<evidence type="ECO:0000256" key="13">
    <source>
        <dbReference type="ARBA" id="ARBA00022989"/>
    </source>
</evidence>
<reference evidence="20 21" key="1">
    <citation type="submission" date="2016-10" db="EMBL/GenBank/DDBJ databases">
        <authorList>
            <person name="de Groot N.N."/>
        </authorList>
    </citation>
    <scope>NUCLEOTIDE SEQUENCE [LARGE SCALE GENOMIC DNA]</scope>
    <source>
        <strain evidence="20 21">CGMCC 1.7659</strain>
    </source>
</reference>
<keyword evidence="14" id="KW-0443">Lipid metabolism</keyword>
<keyword evidence="15 19" id="KW-0472">Membrane</keyword>
<evidence type="ECO:0000256" key="5">
    <source>
        <dbReference type="ARBA" id="ARBA00010185"/>
    </source>
</evidence>
<dbReference type="EC" id="2.7.7.41" evidence="6 18"/>
<dbReference type="InterPro" id="IPR000374">
    <property type="entry name" value="PC_trans"/>
</dbReference>
<feature type="transmembrane region" description="Helical" evidence="19">
    <location>
        <begin position="179"/>
        <end position="197"/>
    </location>
</feature>
<evidence type="ECO:0000256" key="10">
    <source>
        <dbReference type="ARBA" id="ARBA00022679"/>
    </source>
</evidence>
<evidence type="ECO:0000256" key="18">
    <source>
        <dbReference type="RuleBase" id="RU003938"/>
    </source>
</evidence>
<keyword evidence="10 18" id="KW-0808">Transferase</keyword>
<keyword evidence="17" id="KW-1208">Phospholipid metabolism</keyword>
<feature type="transmembrane region" description="Helical" evidence="19">
    <location>
        <begin position="6"/>
        <end position="39"/>
    </location>
</feature>
<accession>A0A1I4ZEN1</accession>
<evidence type="ECO:0000256" key="17">
    <source>
        <dbReference type="ARBA" id="ARBA00023264"/>
    </source>
</evidence>
<keyword evidence="11 18" id="KW-0812">Transmembrane</keyword>
<evidence type="ECO:0000256" key="8">
    <source>
        <dbReference type="ARBA" id="ARBA00022475"/>
    </source>
</evidence>